<evidence type="ECO:0000256" key="1">
    <source>
        <dbReference type="SAM" id="MobiDB-lite"/>
    </source>
</evidence>
<dbReference type="InterPro" id="IPR036412">
    <property type="entry name" value="HAD-like_sf"/>
</dbReference>
<reference evidence="3" key="1">
    <citation type="journal article" date="2019" name="Int. J. Syst. Evol. Microbiol.">
        <title>The Global Catalogue of Microorganisms (GCM) 10K type strain sequencing project: providing services to taxonomists for standard genome sequencing and annotation.</title>
        <authorList>
            <consortium name="The Broad Institute Genomics Platform"/>
            <consortium name="The Broad Institute Genome Sequencing Center for Infectious Disease"/>
            <person name="Wu L."/>
            <person name="Ma J."/>
        </authorList>
    </citation>
    <scope>NUCLEOTIDE SEQUENCE [LARGE SCALE GENOMIC DNA]</scope>
    <source>
        <strain evidence="3">CGMCC 4.7242</strain>
    </source>
</reference>
<evidence type="ECO:0000313" key="3">
    <source>
        <dbReference type="Proteomes" id="UP001597353"/>
    </source>
</evidence>
<evidence type="ECO:0000313" key="2">
    <source>
        <dbReference type="EMBL" id="MFD1911080.1"/>
    </source>
</evidence>
<protein>
    <recommendedName>
        <fullName evidence="4">HAD family hydrolase</fullName>
    </recommendedName>
</protein>
<dbReference type="Proteomes" id="UP001597353">
    <property type="component" value="Unassembled WGS sequence"/>
</dbReference>
<feature type="region of interest" description="Disordered" evidence="1">
    <location>
        <begin position="26"/>
        <end position="49"/>
    </location>
</feature>
<name>A0ABW4S0G4_9RHOB</name>
<evidence type="ECO:0008006" key="4">
    <source>
        <dbReference type="Google" id="ProtNLM"/>
    </source>
</evidence>
<keyword evidence="3" id="KW-1185">Reference proteome</keyword>
<dbReference type="InterPro" id="IPR023214">
    <property type="entry name" value="HAD_sf"/>
</dbReference>
<sequence length="49" mass="4973">MQRTGETVGYLGDGINDAPALHAADVGISVADDRPPREDPSQAVAGNPA</sequence>
<dbReference type="SUPFAM" id="SSF56784">
    <property type="entry name" value="HAD-like"/>
    <property type="match status" value="1"/>
</dbReference>
<comment type="caution">
    <text evidence="2">The sequence shown here is derived from an EMBL/GenBank/DDBJ whole genome shotgun (WGS) entry which is preliminary data.</text>
</comment>
<dbReference type="EMBL" id="JBHUGH010000002">
    <property type="protein sequence ID" value="MFD1911080.1"/>
    <property type="molecule type" value="Genomic_DNA"/>
</dbReference>
<accession>A0ABW4S0G4</accession>
<dbReference type="RefSeq" id="WP_390259612.1">
    <property type="nucleotide sequence ID" value="NZ_JBHUGH010000002.1"/>
</dbReference>
<dbReference type="Gene3D" id="3.40.50.1000">
    <property type="entry name" value="HAD superfamily/HAD-like"/>
    <property type="match status" value="1"/>
</dbReference>
<organism evidence="2 3">
    <name type="scientific">Halodurantibacterium flavum</name>
    <dbReference type="NCBI Taxonomy" id="1382802"/>
    <lineage>
        <taxon>Bacteria</taxon>
        <taxon>Pseudomonadati</taxon>
        <taxon>Pseudomonadota</taxon>
        <taxon>Alphaproteobacteria</taxon>
        <taxon>Rhodobacterales</taxon>
        <taxon>Paracoccaceae</taxon>
        <taxon>Halodurantibacterium</taxon>
    </lineage>
</organism>
<gene>
    <name evidence="2" type="ORF">ACFSGJ_02500</name>
</gene>
<feature type="compositionally biased region" description="Basic and acidic residues" evidence="1">
    <location>
        <begin position="31"/>
        <end position="40"/>
    </location>
</feature>
<proteinExistence type="predicted"/>